<dbReference type="RefSeq" id="WP_150127826.1">
    <property type="nucleotide sequence ID" value="NZ_LOCQ01000057.1"/>
</dbReference>
<dbReference type="InterPro" id="IPR046232">
    <property type="entry name" value="DUF6265"/>
</dbReference>
<feature type="chain" id="PRO_5008355406" description="DUF6265 domain-containing protein" evidence="1">
    <location>
        <begin position="23"/>
        <end position="172"/>
    </location>
</feature>
<keyword evidence="1" id="KW-0732">Signal</keyword>
<dbReference type="Proteomes" id="UP000092713">
    <property type="component" value="Unassembled WGS sequence"/>
</dbReference>
<organism evidence="3 4">
    <name type="scientific">Janthinobacterium psychrotolerans</name>
    <dbReference type="NCBI Taxonomy" id="1747903"/>
    <lineage>
        <taxon>Bacteria</taxon>
        <taxon>Pseudomonadati</taxon>
        <taxon>Pseudomonadota</taxon>
        <taxon>Betaproteobacteria</taxon>
        <taxon>Burkholderiales</taxon>
        <taxon>Oxalobacteraceae</taxon>
        <taxon>Janthinobacterium</taxon>
    </lineage>
</organism>
<protein>
    <recommendedName>
        <fullName evidence="2">DUF6265 domain-containing protein</fullName>
    </recommendedName>
</protein>
<dbReference type="STRING" id="1747903.ASR47_100656"/>
<dbReference type="PATRIC" id="fig|1747903.4.peg.2005"/>
<evidence type="ECO:0000259" key="2">
    <source>
        <dbReference type="Pfam" id="PF19780"/>
    </source>
</evidence>
<gene>
    <name evidence="3" type="ORF">ASR47_100656</name>
</gene>
<name>A0A1A7BXW0_9BURK</name>
<reference evidence="3 4" key="1">
    <citation type="submission" date="2016-04" db="EMBL/GenBank/DDBJ databases">
        <title>Draft genome sequence of Janthinobacterium psychrotolerans sp. nov., isolated from freshwater sediments in Denmark.</title>
        <authorList>
            <person name="Gong X."/>
            <person name="Skrivergaard S."/>
            <person name="Korsgaard B.S."/>
            <person name="Schreiber L."/>
            <person name="Marshall I.P."/>
            <person name="Finster K."/>
            <person name="Schramm A."/>
        </authorList>
    </citation>
    <scope>NUCLEOTIDE SEQUENCE [LARGE SCALE GENOMIC DNA]</scope>
    <source>
        <strain evidence="3 4">S3-2</strain>
    </source>
</reference>
<evidence type="ECO:0000313" key="4">
    <source>
        <dbReference type="Proteomes" id="UP000092713"/>
    </source>
</evidence>
<proteinExistence type="predicted"/>
<dbReference type="AlphaFoldDB" id="A0A1A7BXW0"/>
<keyword evidence="4" id="KW-1185">Reference proteome</keyword>
<dbReference type="EMBL" id="LOCQ01000057">
    <property type="protein sequence ID" value="OBV38456.1"/>
    <property type="molecule type" value="Genomic_DNA"/>
</dbReference>
<accession>A0A1A7BXW0</accession>
<feature type="signal peptide" evidence="1">
    <location>
        <begin position="1"/>
        <end position="22"/>
    </location>
</feature>
<sequence>MKRSLSILMAAALCYGWGPAQAAEKVAPPETVAKFAWLTGCWQVDGAEPGSGEQWSTVAGGTILGTSRTVKGGKTTAFEFVQLRLTVPGQLAYIVQPSGGPAVEFNLLRQDKPSEFIFANLDNDFPSRIIYRHVSERVVHASIVGTLQGKLTTINYPMSRVRCDAQTGERHR</sequence>
<evidence type="ECO:0000313" key="3">
    <source>
        <dbReference type="EMBL" id="OBV38456.1"/>
    </source>
</evidence>
<dbReference type="Pfam" id="PF19780">
    <property type="entry name" value="DUF6265"/>
    <property type="match status" value="1"/>
</dbReference>
<dbReference type="OrthoDB" id="5382295at2"/>
<dbReference type="SUPFAM" id="SSF53706">
    <property type="entry name" value="Formate dehydrogenase/DMSO reductase, domains 1-3"/>
    <property type="match status" value="1"/>
</dbReference>
<evidence type="ECO:0000256" key="1">
    <source>
        <dbReference type="SAM" id="SignalP"/>
    </source>
</evidence>
<feature type="domain" description="DUF6265" evidence="2">
    <location>
        <begin position="36"/>
        <end position="144"/>
    </location>
</feature>
<comment type="caution">
    <text evidence="3">The sequence shown here is derived from an EMBL/GenBank/DDBJ whole genome shotgun (WGS) entry which is preliminary data.</text>
</comment>